<evidence type="ECO:0000313" key="2">
    <source>
        <dbReference type="Proteomes" id="UP000228934"/>
    </source>
</evidence>
<evidence type="ECO:0000313" key="1">
    <source>
        <dbReference type="EMBL" id="PIO29808.1"/>
    </source>
</evidence>
<gene>
    <name evidence="1" type="ORF">AB205_0056480</name>
</gene>
<dbReference type="EMBL" id="KV933637">
    <property type="protein sequence ID" value="PIO29808.1"/>
    <property type="molecule type" value="Genomic_DNA"/>
</dbReference>
<keyword evidence="2" id="KW-1185">Reference proteome</keyword>
<name>A0A2G9RPJ6_AQUCT</name>
<organism evidence="1 2">
    <name type="scientific">Aquarana catesbeiana</name>
    <name type="common">American bullfrog</name>
    <name type="synonym">Rana catesbeiana</name>
    <dbReference type="NCBI Taxonomy" id="8400"/>
    <lineage>
        <taxon>Eukaryota</taxon>
        <taxon>Metazoa</taxon>
        <taxon>Chordata</taxon>
        <taxon>Craniata</taxon>
        <taxon>Vertebrata</taxon>
        <taxon>Euteleostomi</taxon>
        <taxon>Amphibia</taxon>
        <taxon>Batrachia</taxon>
        <taxon>Anura</taxon>
        <taxon>Neobatrachia</taxon>
        <taxon>Ranoidea</taxon>
        <taxon>Ranidae</taxon>
        <taxon>Aquarana</taxon>
    </lineage>
</organism>
<reference evidence="2" key="1">
    <citation type="journal article" date="2017" name="Nat. Commun.">
        <title>The North American bullfrog draft genome provides insight into hormonal regulation of long noncoding RNA.</title>
        <authorList>
            <person name="Hammond S.A."/>
            <person name="Warren R.L."/>
            <person name="Vandervalk B.P."/>
            <person name="Kucuk E."/>
            <person name="Khan H."/>
            <person name="Gibb E.A."/>
            <person name="Pandoh P."/>
            <person name="Kirk H."/>
            <person name="Zhao Y."/>
            <person name="Jones M."/>
            <person name="Mungall A.J."/>
            <person name="Coope R."/>
            <person name="Pleasance S."/>
            <person name="Moore R.A."/>
            <person name="Holt R.A."/>
            <person name="Round J.M."/>
            <person name="Ohora S."/>
            <person name="Walle B.V."/>
            <person name="Veldhoen N."/>
            <person name="Helbing C.C."/>
            <person name="Birol I."/>
        </authorList>
    </citation>
    <scope>NUCLEOTIDE SEQUENCE [LARGE SCALE GENOMIC DNA]</scope>
</reference>
<feature type="non-terminal residue" evidence="1">
    <location>
        <position position="198"/>
    </location>
</feature>
<accession>A0A2G9RPJ6</accession>
<dbReference type="AlphaFoldDB" id="A0A2G9RPJ6"/>
<proteinExistence type="predicted"/>
<sequence length="198" mass="22336">MPMRRDRPRKTLNSETVIGLQSLAREDWGIVLTSVQIALVHNRSIEIFGEKQRIKIKWRKINCFHLNAGLASEWGKYGCCRSGGFPIRIGECSMKGTMGTTGLCSSSWWQRDTGCACHLASLNCTYGTRHFTRRNSGAITSLLHMRALQFLHLNNRRRLGSGTPDLGRDHNSVVRAICHGSMESWRMSTGSYSEMTDE</sequence>
<dbReference type="Proteomes" id="UP000228934">
    <property type="component" value="Unassembled WGS sequence"/>
</dbReference>
<protein>
    <submittedName>
        <fullName evidence="1">Uncharacterized protein</fullName>
    </submittedName>
</protein>